<gene>
    <name evidence="1" type="ORF">ADUPG1_012936</name>
</gene>
<sequence length="1386" mass="152124">SFEVSSGSPVIELGNRMGNNTFMKYTTFSCDVPMSASSPCSVSYTRGNSMLLPHEDPASFIIYPAASAFDTLAYYFNLAYDHFSLNTLYSLYNSVWIPLSDGTLVEISTVYVSCTTSTDIFEFVSGLNTVYQITATYSHERDENLFQIANNPDSIVLGELLMGANNYIMLYYYDSSNNFSWSSGLVLPNDNKSSGDIRFLINLFDEDPTDLNPYSSVTVTLDDGTELIGDILTYAPSNYLISSSMFNGKIQGYNSFDIETTSEWTTTMLPDTLYELVIPKDEGLESVSPEYLQGKLALPTEESYLDKRVLVGCERSSSTTSTSLVYADALYFTCTAVEDDVSGETSVELEYLLMSGDDMIIKMTMIGTRESGGFDCSVEARPHLYEGYNESMVYEYNVGVMLNENNAEMVEFSAVFSLSALGTMSVSSHIIGDSMGRSTPLSGLRIIGITRNPLIPLSSSSNAPPDPLPEETITHFDVVPSKMGINTFLISVLFDEDNTTTDMCVVNFHPSYVHALLEQKDSLNRVWSGRWFPHLVNISSLGIRDFDTAMTDGGCELDSTSCVTLSPMFPIYTDGVIPSLAQYAYVTAEVTDGNTDSITLVLEATREGEETTGVMFITLENSFLGEVSEVEHIYASAMNPLHRIEGMDMFYVYSQESADSGNNDSELPAVVFIIYTTGKIEIYVNLSLPHLSSTNDPGYGVDGAWPLRETVSSLEDSMTRISLSIPDYVVSYVDLPDSLYGRPRDDLVVTLSERSSFSIIIDPDMYLDSFNPATLTLNYSSCDGDSLFCDHGVCSDSQSNTCSCDSEWKISTGTSVCSSRNASIADWNVYSQASNYKYTMKQLMKDSVYNEILLGKDSKLDIVIANSVDKRVFIRGELGSVVHVLSTGIFSDGAVNGPDFFQDIAVPYFSMNYDLYFLQYFSGYSFSQLSLVSTLTTHIPVGVIWTSMLPDSSSSSSDNPLIALKPPLSIPVSSVYESAKDTRAFYVQYYTSFVDSSTSGLGTMEVGLNLYDEDEKYMDQIIVLSGLMSDSAYATISSMSVSVDYDPRTTSLELFGYDTTDSDARAPGGHWFTILDPNSVIVVLFHMDYLGNVLMFMSLGMIDADYTLEFSDLSKPSFFGVSQSSILGLSLVNSDYVFIRFSPDVYSAPSGDSLSEIYYFAGSVICFHGVVDETGTACDCSASYTGELCADSGCGQDDTKLCPVIGDGYGTVCDVNNYMLTVSTSGYIIGINDASDDTESSTMSDGPFCRVLVLENKTLYIHGGEVTGNIYMLPDSVVAFVGSHFSYSSISPLVYSVEFNPVFQYDISLSLDTYTIVFPPDSYSTASSDCVVTSDENLIHPVATDDSTLGSNIGFSLPFAFPLFENFATSIFWKVEDDDIIWCFGD</sequence>
<proteinExistence type="predicted"/>
<reference evidence="1" key="1">
    <citation type="submission" date="2022-03" db="EMBL/GenBank/DDBJ databases">
        <title>Draft genome sequence of Aduncisulcus paluster, a free-living microaerophilic Fornicata.</title>
        <authorList>
            <person name="Yuyama I."/>
            <person name="Kume K."/>
            <person name="Tamura T."/>
            <person name="Inagaki Y."/>
            <person name="Hashimoto T."/>
        </authorList>
    </citation>
    <scope>NUCLEOTIDE SEQUENCE</scope>
    <source>
        <strain evidence="1">NY0171</strain>
    </source>
</reference>
<name>A0ABQ5K5Z8_9EUKA</name>
<keyword evidence="2" id="KW-1185">Reference proteome</keyword>
<evidence type="ECO:0008006" key="3">
    <source>
        <dbReference type="Google" id="ProtNLM"/>
    </source>
</evidence>
<dbReference type="Proteomes" id="UP001057375">
    <property type="component" value="Unassembled WGS sequence"/>
</dbReference>
<organism evidence="1 2">
    <name type="scientific">Aduncisulcus paluster</name>
    <dbReference type="NCBI Taxonomy" id="2918883"/>
    <lineage>
        <taxon>Eukaryota</taxon>
        <taxon>Metamonada</taxon>
        <taxon>Carpediemonas-like organisms</taxon>
        <taxon>Aduncisulcus</taxon>
    </lineage>
</organism>
<comment type="caution">
    <text evidence="1">The sequence shown here is derived from an EMBL/GenBank/DDBJ whole genome shotgun (WGS) entry which is preliminary data.</text>
</comment>
<evidence type="ECO:0000313" key="2">
    <source>
        <dbReference type="Proteomes" id="UP001057375"/>
    </source>
</evidence>
<protein>
    <recommendedName>
        <fullName evidence="3">EGF-like domain-containing protein</fullName>
    </recommendedName>
</protein>
<feature type="non-terminal residue" evidence="1">
    <location>
        <position position="1386"/>
    </location>
</feature>
<feature type="non-terminal residue" evidence="1">
    <location>
        <position position="1"/>
    </location>
</feature>
<dbReference type="EMBL" id="BQXS01012566">
    <property type="protein sequence ID" value="GKT25112.1"/>
    <property type="molecule type" value="Genomic_DNA"/>
</dbReference>
<accession>A0ABQ5K5Z8</accession>
<evidence type="ECO:0000313" key="1">
    <source>
        <dbReference type="EMBL" id="GKT25112.1"/>
    </source>
</evidence>